<dbReference type="PANTHER" id="PTHR22595">
    <property type="entry name" value="CHITINASE-RELATED"/>
    <property type="match status" value="1"/>
</dbReference>
<evidence type="ECO:0000313" key="6">
    <source>
        <dbReference type="Proteomes" id="UP000222542"/>
    </source>
</evidence>
<feature type="domain" description="Glycoside hydrolase family 19 catalytic" evidence="4">
    <location>
        <begin position="10"/>
        <end position="32"/>
    </location>
</feature>
<keyword evidence="2" id="KW-0611">Plant defense</keyword>
<dbReference type="AlphaFoldDB" id="A0A2G3A4Q5"/>
<dbReference type="InterPro" id="IPR000726">
    <property type="entry name" value="Glyco_hydro_19_cat"/>
</dbReference>
<dbReference type="OMA" id="AFIEATW"/>
<sequence>MLLHRNDAACSAKGFYTHEAFIEATRSFHGFGTTGDTNTRKKEIAAFLAQTSQETSGGWATAPDGAYSWEYCFKQEQRNPGDYCVAN</sequence>
<keyword evidence="3" id="KW-0146">Chitin degradation</keyword>
<dbReference type="Gramene" id="PHT89198">
    <property type="protein sequence ID" value="PHT89198"/>
    <property type="gene ID" value="T459_04311"/>
</dbReference>
<dbReference type="GO" id="GO:0004568">
    <property type="term" value="F:chitinase activity"/>
    <property type="evidence" value="ECO:0007669"/>
    <property type="project" value="InterPro"/>
</dbReference>
<keyword evidence="3" id="KW-0624">Polysaccharide degradation</keyword>
<dbReference type="GO" id="GO:0006032">
    <property type="term" value="P:chitin catabolic process"/>
    <property type="evidence" value="ECO:0007669"/>
    <property type="project" value="UniProtKB-KW"/>
</dbReference>
<dbReference type="GO" id="GO:0006952">
    <property type="term" value="P:defense response"/>
    <property type="evidence" value="ECO:0007669"/>
    <property type="project" value="UniProtKB-KW"/>
</dbReference>
<evidence type="ECO:0000313" key="5">
    <source>
        <dbReference type="EMBL" id="PHT89198.1"/>
    </source>
</evidence>
<evidence type="ECO:0000259" key="4">
    <source>
        <dbReference type="PROSITE" id="PS00773"/>
    </source>
</evidence>
<dbReference type="Pfam" id="PF00182">
    <property type="entry name" value="Glyco_hydro_19"/>
    <property type="match status" value="1"/>
</dbReference>
<comment type="function">
    <text evidence="1">Defense against chitin-containing fungal pathogens.</text>
</comment>
<dbReference type="Gene3D" id="1.10.530.10">
    <property type="match status" value="1"/>
</dbReference>
<proteinExistence type="predicted"/>
<gene>
    <name evidence="5" type="ORF">T459_04311</name>
</gene>
<dbReference type="PROSITE" id="PS00773">
    <property type="entry name" value="CHITINASE_19_1"/>
    <property type="match status" value="1"/>
</dbReference>
<dbReference type="PANTHER" id="PTHR22595:SF111">
    <property type="entry name" value="CHITINASE 10"/>
    <property type="match status" value="1"/>
</dbReference>
<dbReference type="InterPro" id="IPR023346">
    <property type="entry name" value="Lysozyme-like_dom_sf"/>
</dbReference>
<dbReference type="Proteomes" id="UP000222542">
    <property type="component" value="Unassembled WGS sequence"/>
</dbReference>
<reference evidence="5 6" key="2">
    <citation type="journal article" date="2017" name="Genome Biol.">
        <title>New reference genome sequences of hot pepper reveal the massive evolution of plant disease-resistance genes by retroduplication.</title>
        <authorList>
            <person name="Kim S."/>
            <person name="Park J."/>
            <person name="Yeom S.I."/>
            <person name="Kim Y.M."/>
            <person name="Seo E."/>
            <person name="Kim K.T."/>
            <person name="Kim M.S."/>
            <person name="Lee J.M."/>
            <person name="Cheong K."/>
            <person name="Shin H.S."/>
            <person name="Kim S.B."/>
            <person name="Han K."/>
            <person name="Lee J."/>
            <person name="Park M."/>
            <person name="Lee H.A."/>
            <person name="Lee H.Y."/>
            <person name="Lee Y."/>
            <person name="Oh S."/>
            <person name="Lee J.H."/>
            <person name="Choi E."/>
            <person name="Choi E."/>
            <person name="Lee S.E."/>
            <person name="Jeon J."/>
            <person name="Kim H."/>
            <person name="Choi G."/>
            <person name="Song H."/>
            <person name="Lee J."/>
            <person name="Lee S.C."/>
            <person name="Kwon J.K."/>
            <person name="Lee H.Y."/>
            <person name="Koo N."/>
            <person name="Hong Y."/>
            <person name="Kim R.W."/>
            <person name="Kang W.H."/>
            <person name="Huh J.H."/>
            <person name="Kang B.C."/>
            <person name="Yang T.J."/>
            <person name="Lee Y.H."/>
            <person name="Bennetzen J.L."/>
            <person name="Choi D."/>
        </authorList>
    </citation>
    <scope>NUCLEOTIDE SEQUENCE [LARGE SCALE GENOMIC DNA]</scope>
    <source>
        <strain evidence="6">cv. CM334</strain>
    </source>
</reference>
<dbReference type="SMR" id="A0A2G3A4Q5"/>
<dbReference type="EMBL" id="AYRZ02000002">
    <property type="protein sequence ID" value="PHT89198.1"/>
    <property type="molecule type" value="Genomic_DNA"/>
</dbReference>
<protein>
    <submittedName>
        <fullName evidence="5">Basic endochitinase</fullName>
    </submittedName>
</protein>
<organism evidence="5 6">
    <name type="scientific">Capsicum annuum</name>
    <name type="common">Capsicum pepper</name>
    <dbReference type="NCBI Taxonomy" id="4072"/>
    <lineage>
        <taxon>Eukaryota</taxon>
        <taxon>Viridiplantae</taxon>
        <taxon>Streptophyta</taxon>
        <taxon>Embryophyta</taxon>
        <taxon>Tracheophyta</taxon>
        <taxon>Spermatophyta</taxon>
        <taxon>Magnoliopsida</taxon>
        <taxon>eudicotyledons</taxon>
        <taxon>Gunneridae</taxon>
        <taxon>Pentapetalae</taxon>
        <taxon>asterids</taxon>
        <taxon>lamiids</taxon>
        <taxon>Solanales</taxon>
        <taxon>Solanaceae</taxon>
        <taxon>Solanoideae</taxon>
        <taxon>Capsiceae</taxon>
        <taxon>Capsicum</taxon>
    </lineage>
</organism>
<dbReference type="GO" id="GO:0016998">
    <property type="term" value="P:cell wall macromolecule catabolic process"/>
    <property type="evidence" value="ECO:0007669"/>
    <property type="project" value="InterPro"/>
</dbReference>
<comment type="caution">
    <text evidence="5">The sequence shown here is derived from an EMBL/GenBank/DDBJ whole genome shotgun (WGS) entry which is preliminary data.</text>
</comment>
<reference evidence="5 6" key="1">
    <citation type="journal article" date="2014" name="Nat. Genet.">
        <title>Genome sequence of the hot pepper provides insights into the evolution of pungency in Capsicum species.</title>
        <authorList>
            <person name="Kim S."/>
            <person name="Park M."/>
            <person name="Yeom S.I."/>
            <person name="Kim Y.M."/>
            <person name="Lee J.M."/>
            <person name="Lee H.A."/>
            <person name="Seo E."/>
            <person name="Choi J."/>
            <person name="Cheong K."/>
            <person name="Kim K.T."/>
            <person name="Jung K."/>
            <person name="Lee G.W."/>
            <person name="Oh S.K."/>
            <person name="Bae C."/>
            <person name="Kim S.B."/>
            <person name="Lee H.Y."/>
            <person name="Kim S.Y."/>
            <person name="Kim M.S."/>
            <person name="Kang B.C."/>
            <person name="Jo Y.D."/>
            <person name="Yang H.B."/>
            <person name="Jeong H.J."/>
            <person name="Kang W.H."/>
            <person name="Kwon J.K."/>
            <person name="Shin C."/>
            <person name="Lim J.Y."/>
            <person name="Park J.H."/>
            <person name="Huh J.H."/>
            <person name="Kim J.S."/>
            <person name="Kim B.D."/>
            <person name="Cohen O."/>
            <person name="Paran I."/>
            <person name="Suh M.C."/>
            <person name="Lee S.B."/>
            <person name="Kim Y.K."/>
            <person name="Shin Y."/>
            <person name="Noh S.J."/>
            <person name="Park J."/>
            <person name="Seo Y.S."/>
            <person name="Kwon S.Y."/>
            <person name="Kim H.A."/>
            <person name="Park J.M."/>
            <person name="Kim H.J."/>
            <person name="Choi S.B."/>
            <person name="Bosland P.W."/>
            <person name="Reeves G."/>
            <person name="Jo S.H."/>
            <person name="Lee B.W."/>
            <person name="Cho H.T."/>
            <person name="Choi H.S."/>
            <person name="Lee M.S."/>
            <person name="Yu Y."/>
            <person name="Do Choi Y."/>
            <person name="Park B.S."/>
            <person name="van Deynze A."/>
            <person name="Ashrafi H."/>
            <person name="Hill T."/>
            <person name="Kim W.T."/>
            <person name="Pai H.S."/>
            <person name="Ahn H.K."/>
            <person name="Yeam I."/>
            <person name="Giovannoni J.J."/>
            <person name="Rose J.K."/>
            <person name="Sorensen I."/>
            <person name="Lee S.J."/>
            <person name="Kim R.W."/>
            <person name="Choi I.Y."/>
            <person name="Choi B.S."/>
            <person name="Lim J.S."/>
            <person name="Lee Y.H."/>
            <person name="Choi D."/>
        </authorList>
    </citation>
    <scope>NUCLEOTIDE SEQUENCE [LARGE SCALE GENOMIC DNA]</scope>
    <source>
        <strain evidence="6">cv. CM334</strain>
    </source>
</reference>
<evidence type="ECO:0000256" key="2">
    <source>
        <dbReference type="ARBA" id="ARBA00022821"/>
    </source>
</evidence>
<evidence type="ECO:0000256" key="1">
    <source>
        <dbReference type="ARBA" id="ARBA00003102"/>
    </source>
</evidence>
<keyword evidence="3" id="KW-0119">Carbohydrate metabolism</keyword>
<dbReference type="SUPFAM" id="SSF53955">
    <property type="entry name" value="Lysozyme-like"/>
    <property type="match status" value="1"/>
</dbReference>
<name>A0A2G3A4Q5_CAPAN</name>
<keyword evidence="6" id="KW-1185">Reference proteome</keyword>
<dbReference type="CDD" id="cd00325">
    <property type="entry name" value="chitinase_GH19"/>
    <property type="match status" value="1"/>
</dbReference>
<accession>A0A2G3A4Q5</accession>
<evidence type="ECO:0000256" key="3">
    <source>
        <dbReference type="ARBA" id="ARBA00023024"/>
    </source>
</evidence>